<dbReference type="EMBL" id="SMMX01000031">
    <property type="protein sequence ID" value="TDA20137.1"/>
    <property type="molecule type" value="Genomic_DNA"/>
</dbReference>
<keyword evidence="4" id="KW-0378">Hydrolase</keyword>
<dbReference type="PANTHER" id="PTHR47053:SF1">
    <property type="entry name" value="MUREIN DD-ENDOPEPTIDASE MEPH-RELATED"/>
    <property type="match status" value="1"/>
</dbReference>
<evidence type="ECO:0000259" key="9">
    <source>
        <dbReference type="PROSITE" id="PS51935"/>
    </source>
</evidence>
<dbReference type="Proteomes" id="UP000295710">
    <property type="component" value="Unassembled WGS sequence"/>
</dbReference>
<dbReference type="InterPro" id="IPR000064">
    <property type="entry name" value="NLP_P60_dom"/>
</dbReference>
<gene>
    <name evidence="10" type="ORF">E1963_18670</name>
</gene>
<evidence type="ECO:0000256" key="5">
    <source>
        <dbReference type="ARBA" id="ARBA00022807"/>
    </source>
</evidence>
<dbReference type="PANTHER" id="PTHR47053">
    <property type="entry name" value="MUREIN DD-ENDOPEPTIDASE MEPH-RELATED"/>
    <property type="match status" value="1"/>
</dbReference>
<feature type="signal peptide" evidence="8">
    <location>
        <begin position="1"/>
        <end position="29"/>
    </location>
</feature>
<evidence type="ECO:0000256" key="8">
    <source>
        <dbReference type="SAM" id="SignalP"/>
    </source>
</evidence>
<evidence type="ECO:0000256" key="7">
    <source>
        <dbReference type="SAM" id="MobiDB-lite"/>
    </source>
</evidence>
<dbReference type="GO" id="GO:0008234">
    <property type="term" value="F:cysteine-type peptidase activity"/>
    <property type="evidence" value="ECO:0007669"/>
    <property type="project" value="UniProtKB-KW"/>
</dbReference>
<dbReference type="Pfam" id="PF24568">
    <property type="entry name" value="CC_PcsB"/>
    <property type="match status" value="1"/>
</dbReference>
<keyword evidence="3 8" id="KW-0732">Signal</keyword>
<dbReference type="GO" id="GO:0006508">
    <property type="term" value="P:proteolysis"/>
    <property type="evidence" value="ECO:0007669"/>
    <property type="project" value="UniProtKB-KW"/>
</dbReference>
<sequence>MGENMKRRFGQALITTLVMSSLVAAPVMAAPESVDNLEGQKQAVEAQAADVNARLVSLLVQFDALKQDMAGQKERIAQAESDYKEASEKEQEQYEAMKLRIQYMYEQGDTSFLETVVSAKSYSDLVNKAEYVQKVHSYDRKMLKEYVDTKNEVASLKEELESGEAEMEAMAEDLSSQQTNLEGTLSEMRSQIADFDTQLAAAKEEAAEQLGELTEDTENMTASIDNGGTDEAPAGSSKPSTGGDTNNAGTGGTSKPSGNTNNNTSKPSDNNNTSKPSNNNSNTNKPSNNNGGNSTNKPSNASLGQQIASKACTYVGNPYVYGGTSLTNGADCSGFVQSVHKLFGISTPRDSWGQLAGGKAVSYSNILPGDVIVYSDHVAIYIGGNQIVHASNSKPYPAGGIKISSPANYRTVLGVRRYW</sequence>
<evidence type="ECO:0000313" key="10">
    <source>
        <dbReference type="EMBL" id="TDA20137.1"/>
    </source>
</evidence>
<evidence type="ECO:0000256" key="4">
    <source>
        <dbReference type="ARBA" id="ARBA00022801"/>
    </source>
</evidence>
<dbReference type="Gene3D" id="6.10.250.3150">
    <property type="match status" value="1"/>
</dbReference>
<dbReference type="InterPro" id="IPR051202">
    <property type="entry name" value="Peptidase_C40"/>
</dbReference>
<proteinExistence type="inferred from homology"/>
<feature type="domain" description="NlpC/P60" evidence="9">
    <location>
        <begin position="301"/>
        <end position="419"/>
    </location>
</feature>
<evidence type="ECO:0000256" key="2">
    <source>
        <dbReference type="ARBA" id="ARBA00022670"/>
    </source>
</evidence>
<comment type="caution">
    <text evidence="10">The sequence shown here is derived from an EMBL/GenBank/DDBJ whole genome shotgun (WGS) entry which is preliminary data.</text>
</comment>
<dbReference type="PROSITE" id="PS51935">
    <property type="entry name" value="NLPC_P60"/>
    <property type="match status" value="1"/>
</dbReference>
<name>A0A4R4F961_9FIRM</name>
<protein>
    <recommendedName>
        <fullName evidence="9">NlpC/P60 domain-containing protein</fullName>
    </recommendedName>
</protein>
<dbReference type="InterPro" id="IPR038765">
    <property type="entry name" value="Papain-like_cys_pep_sf"/>
</dbReference>
<evidence type="ECO:0000313" key="11">
    <source>
        <dbReference type="Proteomes" id="UP000295710"/>
    </source>
</evidence>
<keyword evidence="11" id="KW-1185">Reference proteome</keyword>
<keyword evidence="5" id="KW-0788">Thiol protease</keyword>
<dbReference type="AlphaFoldDB" id="A0A4R4F961"/>
<feature type="region of interest" description="Disordered" evidence="7">
    <location>
        <begin position="203"/>
        <end position="302"/>
    </location>
</feature>
<dbReference type="SUPFAM" id="SSF54001">
    <property type="entry name" value="Cysteine proteinases"/>
    <property type="match status" value="1"/>
</dbReference>
<accession>A0A4R4F961</accession>
<dbReference type="InterPro" id="IPR057309">
    <property type="entry name" value="PcsB_CC"/>
</dbReference>
<comment type="similarity">
    <text evidence="1">Belongs to the peptidase C40 family.</text>
</comment>
<evidence type="ECO:0000256" key="6">
    <source>
        <dbReference type="SAM" id="Coils"/>
    </source>
</evidence>
<feature type="compositionally biased region" description="Low complexity" evidence="7">
    <location>
        <begin position="259"/>
        <end position="300"/>
    </location>
</feature>
<feature type="chain" id="PRO_5020518389" description="NlpC/P60 domain-containing protein" evidence="8">
    <location>
        <begin position="30"/>
        <end position="419"/>
    </location>
</feature>
<reference evidence="10 11" key="1">
    <citation type="journal article" date="2016" name="Nat. Microbiol.">
        <title>The Mouse Intestinal Bacterial Collection (miBC) provides host-specific insight into cultured diversity and functional potential of the gut microbiota.</title>
        <authorList>
            <person name="Lagkouvardos I."/>
            <person name="Pukall R."/>
            <person name="Abt B."/>
            <person name="Foesel B.U."/>
            <person name="Meier-Kolthoff J.P."/>
            <person name="Kumar N."/>
            <person name="Bresciani A."/>
            <person name="Martinez I."/>
            <person name="Just S."/>
            <person name="Ziegler C."/>
            <person name="Brugiroux S."/>
            <person name="Garzetti D."/>
            <person name="Wenning M."/>
            <person name="Bui T.P."/>
            <person name="Wang J."/>
            <person name="Hugenholtz F."/>
            <person name="Plugge C.M."/>
            <person name="Peterson D.A."/>
            <person name="Hornef M.W."/>
            <person name="Baines J.F."/>
            <person name="Smidt H."/>
            <person name="Walter J."/>
            <person name="Kristiansen K."/>
            <person name="Nielsen H.B."/>
            <person name="Haller D."/>
            <person name="Overmann J."/>
            <person name="Stecher B."/>
            <person name="Clavel T."/>
        </authorList>
    </citation>
    <scope>NUCLEOTIDE SEQUENCE [LARGE SCALE GENOMIC DNA]</scope>
    <source>
        <strain evidence="10 11">DSM 28560</strain>
    </source>
</reference>
<keyword evidence="2" id="KW-0645">Protease</keyword>
<keyword evidence="6" id="KW-0175">Coiled coil</keyword>
<feature type="coiled-coil region" evidence="6">
    <location>
        <begin position="34"/>
        <end position="96"/>
    </location>
</feature>
<evidence type="ECO:0000256" key="1">
    <source>
        <dbReference type="ARBA" id="ARBA00007074"/>
    </source>
</evidence>
<organism evidence="10 11">
    <name type="scientific">Extibacter muris</name>
    <dbReference type="NCBI Taxonomy" id="1796622"/>
    <lineage>
        <taxon>Bacteria</taxon>
        <taxon>Bacillati</taxon>
        <taxon>Bacillota</taxon>
        <taxon>Clostridia</taxon>
        <taxon>Lachnospirales</taxon>
        <taxon>Lachnospiraceae</taxon>
        <taxon>Extibacter</taxon>
    </lineage>
</organism>
<dbReference type="Gene3D" id="3.90.1720.10">
    <property type="entry name" value="endopeptidase domain like (from Nostoc punctiforme)"/>
    <property type="match status" value="1"/>
</dbReference>
<dbReference type="Pfam" id="PF00877">
    <property type="entry name" value="NLPC_P60"/>
    <property type="match status" value="1"/>
</dbReference>
<evidence type="ECO:0000256" key="3">
    <source>
        <dbReference type="ARBA" id="ARBA00022729"/>
    </source>
</evidence>